<feature type="compositionally biased region" description="Basic and acidic residues" evidence="6">
    <location>
        <begin position="1"/>
        <end position="10"/>
    </location>
</feature>
<dbReference type="EMBL" id="BKCP01005516">
    <property type="protein sequence ID" value="GER38602.1"/>
    <property type="molecule type" value="Genomic_DNA"/>
</dbReference>
<dbReference type="PANTHER" id="PTHR31072:SF147">
    <property type="entry name" value="TRANSCRIPTION FACTOR TCP13"/>
    <property type="match status" value="1"/>
</dbReference>
<evidence type="ECO:0000256" key="1">
    <source>
        <dbReference type="ARBA" id="ARBA00004123"/>
    </source>
</evidence>
<evidence type="ECO:0000256" key="5">
    <source>
        <dbReference type="ARBA" id="ARBA00023242"/>
    </source>
</evidence>
<proteinExistence type="predicted"/>
<feature type="compositionally biased region" description="Low complexity" evidence="6">
    <location>
        <begin position="18"/>
        <end position="37"/>
    </location>
</feature>
<name>A0A5A7Q187_STRAF</name>
<keyword evidence="2" id="KW-0805">Transcription regulation</keyword>
<accession>A0A5A7Q187</accession>
<gene>
    <name evidence="8" type="ORF">STAS_15124</name>
</gene>
<dbReference type="InterPro" id="IPR017887">
    <property type="entry name" value="TF_TCP_subgr"/>
</dbReference>
<evidence type="ECO:0000259" key="7">
    <source>
        <dbReference type="PROSITE" id="PS51369"/>
    </source>
</evidence>
<comment type="caution">
    <text evidence="8">The sequence shown here is derived from an EMBL/GenBank/DDBJ whole genome shotgun (WGS) entry which is preliminary data.</text>
</comment>
<evidence type="ECO:0000256" key="2">
    <source>
        <dbReference type="ARBA" id="ARBA00023015"/>
    </source>
</evidence>
<keyword evidence="4" id="KW-0804">Transcription</keyword>
<feature type="region of interest" description="Disordered" evidence="6">
    <location>
        <begin position="1"/>
        <end position="61"/>
    </location>
</feature>
<dbReference type="InterPro" id="IPR005333">
    <property type="entry name" value="Transcription_factor_TCP"/>
</dbReference>
<protein>
    <submittedName>
        <fullName evidence="8">Transcription factor</fullName>
    </submittedName>
</protein>
<dbReference type="AlphaFoldDB" id="A0A5A7Q187"/>
<evidence type="ECO:0000313" key="9">
    <source>
        <dbReference type="Proteomes" id="UP000325081"/>
    </source>
</evidence>
<keyword evidence="9" id="KW-1185">Reference proteome</keyword>
<dbReference type="Proteomes" id="UP000325081">
    <property type="component" value="Unassembled WGS sequence"/>
</dbReference>
<dbReference type="GO" id="GO:0043565">
    <property type="term" value="F:sequence-specific DNA binding"/>
    <property type="evidence" value="ECO:0007669"/>
    <property type="project" value="TreeGrafter"/>
</dbReference>
<dbReference type="PANTHER" id="PTHR31072">
    <property type="entry name" value="TRANSCRIPTION FACTOR TCP4-RELATED"/>
    <property type="match status" value="1"/>
</dbReference>
<dbReference type="GO" id="GO:0003700">
    <property type="term" value="F:DNA-binding transcription factor activity"/>
    <property type="evidence" value="ECO:0007669"/>
    <property type="project" value="InterPro"/>
</dbReference>
<dbReference type="GO" id="GO:0005634">
    <property type="term" value="C:nucleus"/>
    <property type="evidence" value="ECO:0007669"/>
    <property type="project" value="UniProtKB-SubCell"/>
</dbReference>
<evidence type="ECO:0000256" key="6">
    <source>
        <dbReference type="SAM" id="MobiDB-lite"/>
    </source>
</evidence>
<dbReference type="OrthoDB" id="1889307at2759"/>
<evidence type="ECO:0000256" key="4">
    <source>
        <dbReference type="ARBA" id="ARBA00023163"/>
    </source>
</evidence>
<keyword evidence="5" id="KW-0539">Nucleus</keyword>
<feature type="domain" description="TCP" evidence="7">
    <location>
        <begin position="52"/>
        <end position="110"/>
    </location>
</feature>
<organism evidence="8 9">
    <name type="scientific">Striga asiatica</name>
    <name type="common">Asiatic witchweed</name>
    <name type="synonym">Buchnera asiatica</name>
    <dbReference type="NCBI Taxonomy" id="4170"/>
    <lineage>
        <taxon>Eukaryota</taxon>
        <taxon>Viridiplantae</taxon>
        <taxon>Streptophyta</taxon>
        <taxon>Embryophyta</taxon>
        <taxon>Tracheophyta</taxon>
        <taxon>Spermatophyta</taxon>
        <taxon>Magnoliopsida</taxon>
        <taxon>eudicotyledons</taxon>
        <taxon>Gunneridae</taxon>
        <taxon>Pentapetalae</taxon>
        <taxon>asterids</taxon>
        <taxon>lamiids</taxon>
        <taxon>Lamiales</taxon>
        <taxon>Orobanchaceae</taxon>
        <taxon>Buchnereae</taxon>
        <taxon>Striga</taxon>
    </lineage>
</organism>
<comment type="subcellular location">
    <subcellularLocation>
        <location evidence="1">Nucleus</location>
    </subcellularLocation>
</comment>
<evidence type="ECO:0000256" key="3">
    <source>
        <dbReference type="ARBA" id="ARBA00023125"/>
    </source>
</evidence>
<dbReference type="Pfam" id="PF03634">
    <property type="entry name" value="TCP"/>
    <property type="match status" value="1"/>
</dbReference>
<dbReference type="PROSITE" id="PS51369">
    <property type="entry name" value="TCP"/>
    <property type="match status" value="1"/>
</dbReference>
<evidence type="ECO:0000313" key="8">
    <source>
        <dbReference type="EMBL" id="GER38602.1"/>
    </source>
</evidence>
<sequence length="232" mass="24491">MSEPNKKHQFVDNNKFPSSSSSTSTYSSPSSSTLQSSLRNPRIVRAPRDSGGKDRHSKVSTLRGLRDRRIRLSVPTAIQLYDLQDRLGLPQPSKVVDWLLDAAKEDVDRLPPLPAIPGLLPPPAPAPPPAASFAGGFQNFFPAGGGQCFALPYDGPGSGGGSYYGSGWDPAAGLSLAGFGEEKMPGFGAGSGSGRQLYLCPTPGNGMPATGTVFAPFAPENEQSRQINFMQN</sequence>
<reference evidence="9" key="1">
    <citation type="journal article" date="2019" name="Curr. Biol.">
        <title>Genome Sequence of Striga asiatica Provides Insight into the Evolution of Plant Parasitism.</title>
        <authorList>
            <person name="Yoshida S."/>
            <person name="Kim S."/>
            <person name="Wafula E.K."/>
            <person name="Tanskanen J."/>
            <person name="Kim Y.M."/>
            <person name="Honaas L."/>
            <person name="Yang Z."/>
            <person name="Spallek T."/>
            <person name="Conn C.E."/>
            <person name="Ichihashi Y."/>
            <person name="Cheong K."/>
            <person name="Cui S."/>
            <person name="Der J.P."/>
            <person name="Gundlach H."/>
            <person name="Jiao Y."/>
            <person name="Hori C."/>
            <person name="Ishida J.K."/>
            <person name="Kasahara H."/>
            <person name="Kiba T."/>
            <person name="Kim M.S."/>
            <person name="Koo N."/>
            <person name="Laohavisit A."/>
            <person name="Lee Y.H."/>
            <person name="Lumba S."/>
            <person name="McCourt P."/>
            <person name="Mortimer J.C."/>
            <person name="Mutuku J.M."/>
            <person name="Nomura T."/>
            <person name="Sasaki-Sekimoto Y."/>
            <person name="Seto Y."/>
            <person name="Wang Y."/>
            <person name="Wakatake T."/>
            <person name="Sakakibara H."/>
            <person name="Demura T."/>
            <person name="Yamaguchi S."/>
            <person name="Yoneyama K."/>
            <person name="Manabe R.I."/>
            <person name="Nelson D.C."/>
            <person name="Schulman A.H."/>
            <person name="Timko M.P."/>
            <person name="dePamphilis C.W."/>
            <person name="Choi D."/>
            <person name="Shirasu K."/>
        </authorList>
    </citation>
    <scope>NUCLEOTIDE SEQUENCE [LARGE SCALE GENOMIC DNA]</scope>
    <source>
        <strain evidence="9">cv. UVA1</strain>
    </source>
</reference>
<keyword evidence="3" id="KW-0238">DNA-binding</keyword>